<proteinExistence type="predicted"/>
<dbReference type="AlphaFoldDB" id="A0A9W9PNS1"/>
<protein>
    <submittedName>
        <fullName evidence="2">Uncharacterized protein</fullName>
    </submittedName>
</protein>
<feature type="compositionally biased region" description="Pro residues" evidence="1">
    <location>
        <begin position="44"/>
        <end position="59"/>
    </location>
</feature>
<evidence type="ECO:0000256" key="1">
    <source>
        <dbReference type="SAM" id="MobiDB-lite"/>
    </source>
</evidence>
<keyword evidence="3" id="KW-1185">Reference proteome</keyword>
<gene>
    <name evidence="2" type="ORF">N7476_009656</name>
</gene>
<comment type="caution">
    <text evidence="2">The sequence shown here is derived from an EMBL/GenBank/DDBJ whole genome shotgun (WGS) entry which is preliminary data.</text>
</comment>
<reference evidence="2" key="2">
    <citation type="journal article" date="2023" name="IMA Fungus">
        <title>Comparative genomic study of the Penicillium genus elucidates a diverse pangenome and 15 lateral gene transfer events.</title>
        <authorList>
            <person name="Petersen C."/>
            <person name="Sorensen T."/>
            <person name="Nielsen M.R."/>
            <person name="Sondergaard T.E."/>
            <person name="Sorensen J.L."/>
            <person name="Fitzpatrick D.A."/>
            <person name="Frisvad J.C."/>
            <person name="Nielsen K.L."/>
        </authorList>
    </citation>
    <scope>NUCLEOTIDE SEQUENCE</scope>
    <source>
        <strain evidence="2">IBT 21472</strain>
    </source>
</reference>
<dbReference type="EMBL" id="JAPZBO010000009">
    <property type="protein sequence ID" value="KAJ5302857.1"/>
    <property type="molecule type" value="Genomic_DNA"/>
</dbReference>
<accession>A0A9W9PNS1</accession>
<dbReference type="Proteomes" id="UP001147746">
    <property type="component" value="Unassembled WGS sequence"/>
</dbReference>
<name>A0A9W9PNS1_9EURO</name>
<sequence length="155" mass="16996">MADRYLDIFQFLVPHLDLPIVTWFFYFASHSLPMSKKKTKNKPRPPPNPNPPRHTPSPEPEASANSPPPSISSLTDTLPKGGRKGNRPEEELGDVTNKVGDVLPSTGLSMPNETTKGGTEGKEGSLNIRIHLNLHAKVRLDLDAQIYGDIVIGLL</sequence>
<organism evidence="2 3">
    <name type="scientific">Penicillium atrosanguineum</name>
    <dbReference type="NCBI Taxonomy" id="1132637"/>
    <lineage>
        <taxon>Eukaryota</taxon>
        <taxon>Fungi</taxon>
        <taxon>Dikarya</taxon>
        <taxon>Ascomycota</taxon>
        <taxon>Pezizomycotina</taxon>
        <taxon>Eurotiomycetes</taxon>
        <taxon>Eurotiomycetidae</taxon>
        <taxon>Eurotiales</taxon>
        <taxon>Aspergillaceae</taxon>
        <taxon>Penicillium</taxon>
    </lineage>
</organism>
<reference evidence="2" key="1">
    <citation type="submission" date="2022-12" db="EMBL/GenBank/DDBJ databases">
        <authorList>
            <person name="Petersen C."/>
        </authorList>
    </citation>
    <scope>NUCLEOTIDE SEQUENCE</scope>
    <source>
        <strain evidence="2">IBT 21472</strain>
    </source>
</reference>
<evidence type="ECO:0000313" key="2">
    <source>
        <dbReference type="EMBL" id="KAJ5302857.1"/>
    </source>
</evidence>
<evidence type="ECO:0000313" key="3">
    <source>
        <dbReference type="Proteomes" id="UP001147746"/>
    </source>
</evidence>
<feature type="region of interest" description="Disordered" evidence="1">
    <location>
        <begin position="35"/>
        <end position="122"/>
    </location>
</feature>
<dbReference type="OrthoDB" id="2279190at2759"/>